<dbReference type="Proteomes" id="UP001281410">
    <property type="component" value="Unassembled WGS sequence"/>
</dbReference>
<evidence type="ECO:0000313" key="1">
    <source>
        <dbReference type="EMBL" id="KAK3225714.1"/>
    </source>
</evidence>
<proteinExistence type="predicted"/>
<sequence>MIQFRFVTKRAAEQLVGIEQSMHLLTPDSGVEAQAYAGGSAQMISLPHRLLVSLM</sequence>
<accession>A0AAE0EF18</accession>
<reference evidence="1" key="1">
    <citation type="journal article" date="2023" name="Plant J.">
        <title>Genome sequences and population genomics provide insights into the demographic history, inbreeding, and mutation load of two 'living fossil' tree species of Dipteronia.</title>
        <authorList>
            <person name="Feng Y."/>
            <person name="Comes H.P."/>
            <person name="Chen J."/>
            <person name="Zhu S."/>
            <person name="Lu R."/>
            <person name="Zhang X."/>
            <person name="Li P."/>
            <person name="Qiu J."/>
            <person name="Olsen K.M."/>
            <person name="Qiu Y."/>
        </authorList>
    </citation>
    <scope>NUCLEOTIDE SEQUENCE</scope>
    <source>
        <strain evidence="1">NBL</strain>
    </source>
</reference>
<evidence type="ECO:0000313" key="2">
    <source>
        <dbReference type="Proteomes" id="UP001281410"/>
    </source>
</evidence>
<gene>
    <name evidence="1" type="ORF">Dsin_005576</name>
</gene>
<name>A0AAE0EF18_9ROSI</name>
<organism evidence="1 2">
    <name type="scientific">Dipteronia sinensis</name>
    <dbReference type="NCBI Taxonomy" id="43782"/>
    <lineage>
        <taxon>Eukaryota</taxon>
        <taxon>Viridiplantae</taxon>
        <taxon>Streptophyta</taxon>
        <taxon>Embryophyta</taxon>
        <taxon>Tracheophyta</taxon>
        <taxon>Spermatophyta</taxon>
        <taxon>Magnoliopsida</taxon>
        <taxon>eudicotyledons</taxon>
        <taxon>Gunneridae</taxon>
        <taxon>Pentapetalae</taxon>
        <taxon>rosids</taxon>
        <taxon>malvids</taxon>
        <taxon>Sapindales</taxon>
        <taxon>Sapindaceae</taxon>
        <taxon>Hippocastanoideae</taxon>
        <taxon>Acereae</taxon>
        <taxon>Dipteronia</taxon>
    </lineage>
</organism>
<protein>
    <submittedName>
        <fullName evidence="1">Uncharacterized protein</fullName>
    </submittedName>
</protein>
<dbReference type="EMBL" id="JANJYJ010000002">
    <property type="protein sequence ID" value="KAK3225714.1"/>
    <property type="molecule type" value="Genomic_DNA"/>
</dbReference>
<comment type="caution">
    <text evidence="1">The sequence shown here is derived from an EMBL/GenBank/DDBJ whole genome shotgun (WGS) entry which is preliminary data.</text>
</comment>
<dbReference type="AlphaFoldDB" id="A0AAE0EF18"/>
<keyword evidence="2" id="KW-1185">Reference proteome</keyword>